<protein>
    <recommendedName>
        <fullName evidence="1">DUF4376 domain-containing protein</fullName>
    </recommendedName>
</protein>
<sequence length="164" mass="18010">MFADEAQTKIVAVFSCPQEEGIYANLGVVEPQDQRYLTYMSESSADPQLSPSQIIAAERYRREGIGIVVGSMAIETSRDSQALIASTGLSAILDPGYRCNFKTLNGFVEIGAEQILAIAKAVRSHVQACFDRELDLLRALEARTYKDEMLAEGWPLSPPITAHQ</sequence>
<dbReference type="EMBL" id="CABVJG010000001">
    <property type="protein sequence ID" value="VVP80719.1"/>
    <property type="molecule type" value="Genomic_DNA"/>
</dbReference>
<reference evidence="2 3" key="1">
    <citation type="submission" date="2019-09" db="EMBL/GenBank/DDBJ databases">
        <authorList>
            <person name="Chandra G."/>
            <person name="Truman W A."/>
        </authorList>
    </citation>
    <scope>NUCLEOTIDE SEQUENCE [LARGE SCALE GENOMIC DNA]</scope>
    <source>
        <strain evidence="2">PS925</strain>
    </source>
</reference>
<organism evidence="2 3">
    <name type="scientific">Pseudomonas fluorescens</name>
    <dbReference type="NCBI Taxonomy" id="294"/>
    <lineage>
        <taxon>Bacteria</taxon>
        <taxon>Pseudomonadati</taxon>
        <taxon>Pseudomonadota</taxon>
        <taxon>Gammaproteobacteria</taxon>
        <taxon>Pseudomonadales</taxon>
        <taxon>Pseudomonadaceae</taxon>
        <taxon>Pseudomonas</taxon>
    </lineage>
</organism>
<evidence type="ECO:0000313" key="3">
    <source>
        <dbReference type="Proteomes" id="UP000412311"/>
    </source>
</evidence>
<dbReference type="Pfam" id="PF14301">
    <property type="entry name" value="DUF4376"/>
    <property type="match status" value="1"/>
</dbReference>
<dbReference type="RefSeq" id="WP_224793199.1">
    <property type="nucleotide sequence ID" value="NZ_CABVJG010000001.1"/>
</dbReference>
<dbReference type="Proteomes" id="UP000412311">
    <property type="component" value="Unassembled WGS sequence"/>
</dbReference>
<name>A0A5E7S364_PSEFL</name>
<dbReference type="AlphaFoldDB" id="A0A5E7S364"/>
<evidence type="ECO:0000313" key="2">
    <source>
        <dbReference type="EMBL" id="VVP80719.1"/>
    </source>
</evidence>
<gene>
    <name evidence="2" type="ORF">PS925_00463</name>
</gene>
<feature type="domain" description="DUF4376" evidence="1">
    <location>
        <begin position="54"/>
        <end position="145"/>
    </location>
</feature>
<proteinExistence type="predicted"/>
<dbReference type="InterPro" id="IPR025484">
    <property type="entry name" value="DUF4376"/>
</dbReference>
<evidence type="ECO:0000259" key="1">
    <source>
        <dbReference type="Pfam" id="PF14301"/>
    </source>
</evidence>
<accession>A0A5E7S364</accession>